<gene>
    <name evidence="1" type="ORF">BSTOLATCC_MIC36052</name>
</gene>
<comment type="caution">
    <text evidence="1">The sequence shown here is derived from an EMBL/GenBank/DDBJ whole genome shotgun (WGS) entry which is preliminary data.</text>
</comment>
<evidence type="ECO:0000313" key="1">
    <source>
        <dbReference type="EMBL" id="CAG9324257.1"/>
    </source>
</evidence>
<evidence type="ECO:0000313" key="2">
    <source>
        <dbReference type="Proteomes" id="UP001162131"/>
    </source>
</evidence>
<sequence length="69" mass="8450">MKSSSYRGNKMQGSLREIWVGGWRYWKSLVWNNKDIWREWQLKMKNDWGVQIFIRLWSSIQTTYIFAGC</sequence>
<name>A0AAU9JGQ3_9CILI</name>
<accession>A0AAU9JGQ3</accession>
<protein>
    <submittedName>
        <fullName evidence="1">Uncharacterized protein</fullName>
    </submittedName>
</protein>
<dbReference type="EMBL" id="CAJZBQ010000036">
    <property type="protein sequence ID" value="CAG9324257.1"/>
    <property type="molecule type" value="Genomic_DNA"/>
</dbReference>
<keyword evidence="2" id="KW-1185">Reference proteome</keyword>
<reference evidence="1" key="1">
    <citation type="submission" date="2021-09" db="EMBL/GenBank/DDBJ databases">
        <authorList>
            <consortium name="AG Swart"/>
            <person name="Singh M."/>
            <person name="Singh A."/>
            <person name="Seah K."/>
            <person name="Emmerich C."/>
        </authorList>
    </citation>
    <scope>NUCLEOTIDE SEQUENCE</scope>
    <source>
        <strain evidence="1">ATCC30299</strain>
    </source>
</reference>
<dbReference type="Proteomes" id="UP001162131">
    <property type="component" value="Unassembled WGS sequence"/>
</dbReference>
<dbReference type="AlphaFoldDB" id="A0AAU9JGQ3"/>
<proteinExistence type="predicted"/>
<organism evidence="1 2">
    <name type="scientific">Blepharisma stoltei</name>
    <dbReference type="NCBI Taxonomy" id="1481888"/>
    <lineage>
        <taxon>Eukaryota</taxon>
        <taxon>Sar</taxon>
        <taxon>Alveolata</taxon>
        <taxon>Ciliophora</taxon>
        <taxon>Postciliodesmatophora</taxon>
        <taxon>Heterotrichea</taxon>
        <taxon>Heterotrichida</taxon>
        <taxon>Blepharismidae</taxon>
        <taxon>Blepharisma</taxon>
    </lineage>
</organism>